<dbReference type="InterPro" id="IPR008878">
    <property type="entry name" value="Transposase_IS66_Orf2"/>
</dbReference>
<dbReference type="KEGG" id="oai:OLEAN_C24620"/>
<gene>
    <name evidence="1" type="ORF">OLEAN_C15500</name>
    <name evidence="2" type="ORF">OLEAN_C24620</name>
    <name evidence="3" type="ORF">OLEAN_C25040</name>
</gene>
<dbReference type="HOGENOM" id="CLU_128110_0_0_6"/>
<evidence type="ECO:0000313" key="3">
    <source>
        <dbReference type="EMBL" id="CCK76680.1"/>
    </source>
</evidence>
<keyword evidence="4" id="KW-1185">Reference proteome</keyword>
<dbReference type="OrthoDB" id="4956084at2"/>
<dbReference type="Proteomes" id="UP000032749">
    <property type="component" value="Chromosome"/>
</dbReference>
<dbReference type="STRING" id="698738.OLEAN_C15500"/>
<evidence type="ECO:0000313" key="4">
    <source>
        <dbReference type="Proteomes" id="UP000032749"/>
    </source>
</evidence>
<name>R4YT29_OLEAN</name>
<dbReference type="EMBL" id="FO203512">
    <property type="protein sequence ID" value="CCK75726.1"/>
    <property type="molecule type" value="Genomic_DNA"/>
</dbReference>
<dbReference type="KEGG" id="oai:OLEAN_C25040"/>
<dbReference type="AlphaFoldDB" id="R4YT29"/>
<accession>R4YT29</accession>
<dbReference type="Pfam" id="PF05717">
    <property type="entry name" value="TnpB_IS66"/>
    <property type="match status" value="1"/>
</dbReference>
<dbReference type="PANTHER" id="PTHR36455">
    <property type="match status" value="1"/>
</dbReference>
<evidence type="ECO:0000313" key="2">
    <source>
        <dbReference type="EMBL" id="CCK76638.1"/>
    </source>
</evidence>
<dbReference type="EMBL" id="FO203512">
    <property type="protein sequence ID" value="CCK76638.1"/>
    <property type="molecule type" value="Genomic_DNA"/>
</dbReference>
<dbReference type="KEGG" id="oai:OLEAN_C15500"/>
<dbReference type="PANTHER" id="PTHR36455:SF1">
    <property type="entry name" value="BLR8292 PROTEIN"/>
    <property type="match status" value="1"/>
</dbReference>
<evidence type="ECO:0000313" key="1">
    <source>
        <dbReference type="EMBL" id="CCK75726.1"/>
    </source>
</evidence>
<sequence length="132" mass="15726">MFLPEPNVQIWLYPQPTDMRKSFNGLCTLVASKLKDSPTSGAMFVFINRRKTHIKILYFDGSGFCIWFKRLEQGQFNYDENTSNKQPLDWLQLKLLLEGIKVKEIRQYKRYKHPNKNSSWYNINHETNALHQ</sequence>
<proteinExistence type="predicted"/>
<dbReference type="EMBL" id="FO203512">
    <property type="protein sequence ID" value="CCK76680.1"/>
    <property type="molecule type" value="Genomic_DNA"/>
</dbReference>
<dbReference type="NCBIfam" id="NF033819">
    <property type="entry name" value="IS66_TnpB"/>
    <property type="match status" value="1"/>
</dbReference>
<organism evidence="2 4">
    <name type="scientific">Oleispira antarctica RB-8</name>
    <dbReference type="NCBI Taxonomy" id="698738"/>
    <lineage>
        <taxon>Bacteria</taxon>
        <taxon>Pseudomonadati</taxon>
        <taxon>Pseudomonadota</taxon>
        <taxon>Gammaproteobacteria</taxon>
        <taxon>Oceanospirillales</taxon>
        <taxon>Oceanospirillaceae</taxon>
        <taxon>Oleispira</taxon>
    </lineage>
</organism>
<protein>
    <submittedName>
        <fullName evidence="1 2">Transposase, IS66 Orf2-like</fullName>
    </submittedName>
</protein>
<reference evidence="2 4" key="1">
    <citation type="journal article" date="2013" name="Nat. Commun.">
        <title>Genome sequence and functional genomic analysis of the oil-degrading bacterium Oleispira antarctica.</title>
        <authorList>
            <person name="Kube M."/>
            <person name="Chernikova T.N."/>
            <person name="Al-Ramahi Y."/>
            <person name="Beloqui A."/>
            <person name="Lopez-Cortez N."/>
            <person name="Guazzaroni M.E."/>
            <person name="Heipieper H.J."/>
            <person name="Klages S."/>
            <person name="Kotsyurbenko O.R."/>
            <person name="Langer I."/>
            <person name="Nechitaylo T.Y."/>
            <person name="Lunsdorf H."/>
            <person name="Fernandez M."/>
            <person name="Juarez S."/>
            <person name="Ciordia S."/>
            <person name="Singer A."/>
            <person name="Kagan O."/>
            <person name="Egorova O."/>
            <person name="Petit P.A."/>
            <person name="Stogios P."/>
            <person name="Kim Y."/>
            <person name="Tchigvintsev A."/>
            <person name="Flick R."/>
            <person name="Denaro R."/>
            <person name="Genovese M."/>
            <person name="Albar J.P."/>
            <person name="Reva O.N."/>
            <person name="Martinez-Gomariz M."/>
            <person name="Tran H."/>
            <person name="Ferrer M."/>
            <person name="Savchenko A."/>
            <person name="Yakunin A.F."/>
            <person name="Yakimov M.M."/>
            <person name="Golyshina O.V."/>
            <person name="Reinhardt R."/>
            <person name="Golyshin P.N."/>
        </authorList>
    </citation>
    <scope>NUCLEOTIDE SEQUENCE [LARGE SCALE GENOMIC DNA]</scope>
</reference>